<sequence length="59" mass="6460">METAIRPENLTQQYLVTHIPPDGTLTKTKVIGPAGAADMIRQYFFDIGSLSVKVDKVSP</sequence>
<evidence type="ECO:0000313" key="2">
    <source>
        <dbReference type="Proteomes" id="UP000075312"/>
    </source>
</evidence>
<reference evidence="1 2" key="1">
    <citation type="submission" date="2015-06" db="EMBL/GenBank/DDBJ databases">
        <title>Improved classification and identification of acetic acid bacteria using matrix-assisted laser desorption/ionization time-of-flight mass spectrometry; Gluconobacter nephelii and Gluconobacter uchimurae are later heterotypic synonyms of Gluconobacter japonicus and Gluconobacter oxydans, respectively.</title>
        <authorList>
            <person name="Li L."/>
            <person name="Cleenwerck I."/>
            <person name="De Vuyst L."/>
            <person name="Vandamme P."/>
        </authorList>
    </citation>
    <scope>NUCLEOTIDE SEQUENCE [LARGE SCALE GENOMIC DNA]</scope>
    <source>
        <strain evidence="1 2">LMG 1608</strain>
    </source>
</reference>
<name>A0A149USM9_9PROT</name>
<accession>A0A149USM9</accession>
<organism evidence="1 2">
    <name type="scientific">Acetobacter cerevisiae</name>
    <dbReference type="NCBI Taxonomy" id="178900"/>
    <lineage>
        <taxon>Bacteria</taxon>
        <taxon>Pseudomonadati</taxon>
        <taxon>Pseudomonadota</taxon>
        <taxon>Alphaproteobacteria</taxon>
        <taxon>Acetobacterales</taxon>
        <taxon>Acetobacteraceae</taxon>
        <taxon>Acetobacter</taxon>
    </lineage>
</organism>
<dbReference type="PATRIC" id="fig|178900.6.peg.3024"/>
<dbReference type="Proteomes" id="UP000075312">
    <property type="component" value="Unassembled WGS sequence"/>
</dbReference>
<gene>
    <name evidence="1" type="ORF">AD952_11075</name>
</gene>
<dbReference type="AlphaFoldDB" id="A0A149USM9"/>
<protein>
    <submittedName>
        <fullName evidence="1">Uncharacterized protein</fullName>
    </submittedName>
</protein>
<dbReference type="EMBL" id="LHZY01000042">
    <property type="protein sequence ID" value="KXV70980.1"/>
    <property type="molecule type" value="Genomic_DNA"/>
</dbReference>
<evidence type="ECO:0000313" key="1">
    <source>
        <dbReference type="EMBL" id="KXV70980.1"/>
    </source>
</evidence>
<comment type="caution">
    <text evidence="1">The sequence shown here is derived from an EMBL/GenBank/DDBJ whole genome shotgun (WGS) entry which is preliminary data.</text>
</comment>
<proteinExistence type="predicted"/>